<protein>
    <recommendedName>
        <fullName evidence="9">ATP synthase subunit I</fullName>
    </recommendedName>
</protein>
<reference evidence="7 8" key="1">
    <citation type="submission" date="2017-07" db="EMBL/GenBank/DDBJ databases">
        <title>The genome sequence of Paludifilum halophilum highlights mechanisms for microbial adaptation to high salt environemnts.</title>
        <authorList>
            <person name="Belbahri L."/>
        </authorList>
    </citation>
    <scope>NUCLEOTIDE SEQUENCE [LARGE SCALE GENOMIC DNA]</scope>
    <source>
        <strain evidence="7 8">DSM 102817</strain>
    </source>
</reference>
<gene>
    <name evidence="7" type="ORF">CHM34_07770</name>
</gene>
<evidence type="ECO:0000256" key="2">
    <source>
        <dbReference type="ARBA" id="ARBA00022475"/>
    </source>
</evidence>
<keyword evidence="8" id="KW-1185">Reference proteome</keyword>
<comment type="subcellular location">
    <subcellularLocation>
        <location evidence="1">Cell membrane</location>
        <topology evidence="1">Multi-pass membrane protein</topology>
    </subcellularLocation>
</comment>
<keyword evidence="4 6" id="KW-1133">Transmembrane helix</keyword>
<feature type="transmembrane region" description="Helical" evidence="6">
    <location>
        <begin position="170"/>
        <end position="189"/>
    </location>
</feature>
<accession>A0A235B8T6</accession>
<dbReference type="AlphaFoldDB" id="A0A235B8T6"/>
<evidence type="ECO:0000256" key="3">
    <source>
        <dbReference type="ARBA" id="ARBA00022692"/>
    </source>
</evidence>
<keyword evidence="2" id="KW-1003">Cell membrane</keyword>
<name>A0A235B8T6_9BACL</name>
<comment type="caution">
    <text evidence="7">The sequence shown here is derived from an EMBL/GenBank/DDBJ whole genome shotgun (WGS) entry which is preliminary data.</text>
</comment>
<evidence type="ECO:0000256" key="6">
    <source>
        <dbReference type="SAM" id="Phobius"/>
    </source>
</evidence>
<evidence type="ECO:0000313" key="8">
    <source>
        <dbReference type="Proteomes" id="UP000215459"/>
    </source>
</evidence>
<feature type="transmembrane region" description="Helical" evidence="6">
    <location>
        <begin position="131"/>
        <end position="150"/>
    </location>
</feature>
<dbReference type="GO" id="GO:0005886">
    <property type="term" value="C:plasma membrane"/>
    <property type="evidence" value="ECO:0007669"/>
    <property type="project" value="UniProtKB-SubCell"/>
</dbReference>
<feature type="transmembrane region" description="Helical" evidence="6">
    <location>
        <begin position="108"/>
        <end position="125"/>
    </location>
</feature>
<dbReference type="Proteomes" id="UP000215459">
    <property type="component" value="Unassembled WGS sequence"/>
</dbReference>
<organism evidence="7 8">
    <name type="scientific">Paludifilum halophilum</name>
    <dbReference type="NCBI Taxonomy" id="1642702"/>
    <lineage>
        <taxon>Bacteria</taxon>
        <taxon>Bacillati</taxon>
        <taxon>Bacillota</taxon>
        <taxon>Bacilli</taxon>
        <taxon>Bacillales</taxon>
        <taxon>Thermoactinomycetaceae</taxon>
        <taxon>Paludifilum</taxon>
    </lineage>
</organism>
<evidence type="ECO:0000313" key="7">
    <source>
        <dbReference type="EMBL" id="OYD08005.1"/>
    </source>
</evidence>
<keyword evidence="5 6" id="KW-0472">Membrane</keyword>
<evidence type="ECO:0000256" key="5">
    <source>
        <dbReference type="ARBA" id="ARBA00023136"/>
    </source>
</evidence>
<dbReference type="Pfam" id="PF03899">
    <property type="entry name" value="ATP-synt_I"/>
    <property type="match status" value="1"/>
</dbReference>
<dbReference type="InterPro" id="IPR039072">
    <property type="entry name" value="ATP_synth_I_Bacilli"/>
</dbReference>
<dbReference type="InterPro" id="IPR005598">
    <property type="entry name" value="ATP_synth_I"/>
</dbReference>
<dbReference type="EMBL" id="NOWF01000004">
    <property type="protein sequence ID" value="OYD08005.1"/>
    <property type="molecule type" value="Genomic_DNA"/>
</dbReference>
<dbReference type="PANTHER" id="PTHR40035">
    <property type="entry name" value="ATP SYNTHASE PROTEIN I"/>
    <property type="match status" value="1"/>
</dbReference>
<evidence type="ECO:0000256" key="4">
    <source>
        <dbReference type="ARBA" id="ARBA00022989"/>
    </source>
</evidence>
<sequence>MENDRLDRICRLGSIRSNCRRSMVGPEVGCPFSNRAGLAGGWCTGRPDHRNDQCGYHHSHTREKDVMHAGNPLNPALVLRGESSTDEGGCQLSRKPHLDAIHERTRRVTLLTSAVLTVILLLWATTPAKPFFAGMFLGGLVSLYNILHIARKLRQVGERMLTGDGRRSGIGMASRFLMLVLPVALAIRYPEWVDARSIFLGLPIGYAVAVVVEYRRQARGKNIGERGENDGWN</sequence>
<evidence type="ECO:0008006" key="9">
    <source>
        <dbReference type="Google" id="ProtNLM"/>
    </source>
</evidence>
<evidence type="ECO:0000256" key="1">
    <source>
        <dbReference type="ARBA" id="ARBA00004651"/>
    </source>
</evidence>
<dbReference type="PANTHER" id="PTHR40035:SF1">
    <property type="entry name" value="ATP SYNTHASE PROTEIN I"/>
    <property type="match status" value="1"/>
</dbReference>
<feature type="transmembrane region" description="Helical" evidence="6">
    <location>
        <begin position="195"/>
        <end position="214"/>
    </location>
</feature>
<keyword evidence="3 6" id="KW-0812">Transmembrane</keyword>
<proteinExistence type="predicted"/>